<dbReference type="GO" id="GO:0015768">
    <property type="term" value="P:maltose transport"/>
    <property type="evidence" value="ECO:0007669"/>
    <property type="project" value="TreeGrafter"/>
</dbReference>
<evidence type="ECO:0000313" key="5">
    <source>
        <dbReference type="EMBL" id="UTF52660.1"/>
    </source>
</evidence>
<dbReference type="GeneID" id="73290942"/>
<organism evidence="5 6">
    <name type="scientific">Natronosalvus rutilus</name>
    <dbReference type="NCBI Taxonomy" id="2953753"/>
    <lineage>
        <taxon>Archaea</taxon>
        <taxon>Methanobacteriati</taxon>
        <taxon>Methanobacteriota</taxon>
        <taxon>Stenosarchaea group</taxon>
        <taxon>Halobacteria</taxon>
        <taxon>Halobacteriales</taxon>
        <taxon>Natrialbaceae</taxon>
        <taxon>Natronosalvus</taxon>
    </lineage>
</organism>
<dbReference type="AlphaFoldDB" id="A0A9E7STL5"/>
<dbReference type="KEGG" id="sawl:NGM29_12810"/>
<dbReference type="Pfam" id="PF01547">
    <property type="entry name" value="SBP_bac_1"/>
    <property type="match status" value="1"/>
</dbReference>
<evidence type="ECO:0000256" key="4">
    <source>
        <dbReference type="SAM" id="MobiDB-lite"/>
    </source>
</evidence>
<dbReference type="PANTHER" id="PTHR30061">
    <property type="entry name" value="MALTOSE-BINDING PERIPLASMIC PROTEIN"/>
    <property type="match status" value="1"/>
</dbReference>
<dbReference type="RefSeq" id="WP_254156662.1">
    <property type="nucleotide sequence ID" value="NZ_CP100355.1"/>
</dbReference>
<keyword evidence="2" id="KW-0813">Transport</keyword>
<dbReference type="InterPro" id="IPR006059">
    <property type="entry name" value="SBP"/>
</dbReference>
<dbReference type="Gene3D" id="3.40.190.10">
    <property type="entry name" value="Periplasmic binding protein-like II"/>
    <property type="match status" value="2"/>
</dbReference>
<dbReference type="Proteomes" id="UP001056855">
    <property type="component" value="Chromosome"/>
</dbReference>
<evidence type="ECO:0000313" key="6">
    <source>
        <dbReference type="Proteomes" id="UP001056855"/>
    </source>
</evidence>
<evidence type="ECO:0000256" key="2">
    <source>
        <dbReference type="ARBA" id="ARBA00022448"/>
    </source>
</evidence>
<dbReference type="GO" id="GO:1901982">
    <property type="term" value="F:maltose binding"/>
    <property type="evidence" value="ECO:0007669"/>
    <property type="project" value="TreeGrafter"/>
</dbReference>
<sequence length="436" mass="47723">MAWEDSAIRRRQIIKGAAAGGSALVAGCLGGGGGNGDGNGGGSINFVHISSFEPSANDFKEAYDNQADATLEVQSTPAESSSTREYYVNQFSAQSSEFDVGMMDVVWPAEFVDAGWAAEVDDPDGLTDEMIPTAVETVTIDDSLYGMPMFTDANGLYYRTDLLEEAGYDEPPSTYMELVDMAQDIMDQSDEDLNGYIWQGGANEGLTIMWLNWLWGMGGSVQEDDGTLVVNSDEGVEALQHAVDLIYEYEITPESIPSSGTDGNRQTFQQGNTIFMRNWPYAYARFQDDTPVTDNFAVTTMPKAEGNEDAANSCIGGWSLFINSFSENAAAAQELANYVGSPEAQEQLAAERSRLPVRQELYEDGYWEDSDADKPAFLDRFSEILDQTSARPAIPNYSQWSNIVYTECNNALTEQKSPQQALDDAQDQIDSDINDA</sequence>
<dbReference type="GO" id="GO:0055052">
    <property type="term" value="C:ATP-binding cassette (ABC) transporter complex, substrate-binding subunit-containing"/>
    <property type="evidence" value="ECO:0007669"/>
    <property type="project" value="TreeGrafter"/>
</dbReference>
<keyword evidence="6" id="KW-1185">Reference proteome</keyword>
<accession>A0A9E7STL5</accession>
<protein>
    <submittedName>
        <fullName evidence="5">ABC transporter substrate-binding protein</fullName>
    </submittedName>
</protein>
<feature type="compositionally biased region" description="Acidic residues" evidence="4">
    <location>
        <begin position="424"/>
        <end position="436"/>
    </location>
</feature>
<feature type="region of interest" description="Disordered" evidence="4">
    <location>
        <begin position="415"/>
        <end position="436"/>
    </location>
</feature>
<comment type="similarity">
    <text evidence="1">Belongs to the bacterial solute-binding protein 1 family.</text>
</comment>
<dbReference type="PANTHER" id="PTHR30061:SF50">
    <property type="entry name" value="MALTOSE_MALTODEXTRIN-BINDING PERIPLASMIC PROTEIN"/>
    <property type="match status" value="1"/>
</dbReference>
<keyword evidence="3" id="KW-0732">Signal</keyword>
<evidence type="ECO:0000256" key="1">
    <source>
        <dbReference type="ARBA" id="ARBA00008520"/>
    </source>
</evidence>
<gene>
    <name evidence="5" type="ORF">NGM29_12810</name>
</gene>
<evidence type="ECO:0000256" key="3">
    <source>
        <dbReference type="ARBA" id="ARBA00022729"/>
    </source>
</evidence>
<dbReference type="EMBL" id="CP100355">
    <property type="protein sequence ID" value="UTF52660.1"/>
    <property type="molecule type" value="Genomic_DNA"/>
</dbReference>
<dbReference type="SUPFAM" id="SSF53850">
    <property type="entry name" value="Periplasmic binding protein-like II"/>
    <property type="match status" value="1"/>
</dbReference>
<proteinExistence type="inferred from homology"/>
<name>A0A9E7STL5_9EURY</name>
<reference evidence="5" key="1">
    <citation type="submission" date="2022-06" db="EMBL/GenBank/DDBJ databases">
        <title>Diverse halophilic archaea isolated from saline environments.</title>
        <authorList>
            <person name="Cui H.-L."/>
        </authorList>
    </citation>
    <scope>NUCLEOTIDE SEQUENCE</scope>
    <source>
        <strain evidence="5">WLHS1</strain>
    </source>
</reference>
<dbReference type="CDD" id="cd14750">
    <property type="entry name" value="PBP2_TMBP"/>
    <property type="match status" value="1"/>
</dbReference>
<dbReference type="GO" id="GO:0042956">
    <property type="term" value="P:maltodextrin transmembrane transport"/>
    <property type="evidence" value="ECO:0007669"/>
    <property type="project" value="TreeGrafter"/>
</dbReference>